<dbReference type="PANTHER" id="PTHR38426">
    <property type="entry name" value="MAINTENANCE OF TELOMERE CAPPING PROTEIN 4"/>
    <property type="match status" value="1"/>
</dbReference>
<keyword evidence="2" id="KW-0472">Membrane</keyword>
<feature type="compositionally biased region" description="Low complexity" evidence="1">
    <location>
        <begin position="955"/>
        <end position="979"/>
    </location>
</feature>
<dbReference type="PANTHER" id="PTHR38426:SF1">
    <property type="entry name" value="MAINTENANCE OF TELOMERE CAPPING PROTEIN 4"/>
    <property type="match status" value="1"/>
</dbReference>
<dbReference type="OrthoDB" id="5402622at2759"/>
<accession>A0A9P7SY29</accession>
<name>A0A9P7SY29_9HYPO</name>
<feature type="region of interest" description="Disordered" evidence="1">
    <location>
        <begin position="1"/>
        <end position="309"/>
    </location>
</feature>
<feature type="compositionally biased region" description="Basic and acidic residues" evidence="1">
    <location>
        <begin position="1031"/>
        <end position="1040"/>
    </location>
</feature>
<keyword evidence="2" id="KW-0812">Transmembrane</keyword>
<comment type="caution">
    <text evidence="3">The sequence shown here is derived from an EMBL/GenBank/DDBJ whole genome shotgun (WGS) entry which is preliminary data.</text>
</comment>
<feature type="compositionally biased region" description="Low complexity" evidence="1">
    <location>
        <begin position="45"/>
        <end position="58"/>
    </location>
</feature>
<feature type="compositionally biased region" description="Polar residues" evidence="1">
    <location>
        <begin position="158"/>
        <end position="172"/>
    </location>
</feature>
<gene>
    <name evidence="3" type="ORF">E4U43_002821</name>
</gene>
<feature type="compositionally biased region" description="Polar residues" evidence="1">
    <location>
        <begin position="275"/>
        <end position="285"/>
    </location>
</feature>
<organism evidence="3 4">
    <name type="scientific">Claviceps pusilla</name>
    <dbReference type="NCBI Taxonomy" id="123648"/>
    <lineage>
        <taxon>Eukaryota</taxon>
        <taxon>Fungi</taxon>
        <taxon>Dikarya</taxon>
        <taxon>Ascomycota</taxon>
        <taxon>Pezizomycotina</taxon>
        <taxon>Sordariomycetes</taxon>
        <taxon>Hypocreomycetidae</taxon>
        <taxon>Hypocreales</taxon>
        <taxon>Clavicipitaceae</taxon>
        <taxon>Claviceps</taxon>
    </lineage>
</organism>
<feature type="compositionally biased region" description="Polar residues" evidence="1">
    <location>
        <begin position="140"/>
        <end position="151"/>
    </location>
</feature>
<feature type="compositionally biased region" description="Polar residues" evidence="1">
    <location>
        <begin position="87"/>
        <end position="104"/>
    </location>
</feature>
<dbReference type="Proteomes" id="UP000748025">
    <property type="component" value="Unassembled WGS sequence"/>
</dbReference>
<feature type="compositionally biased region" description="Low complexity" evidence="1">
    <location>
        <begin position="71"/>
        <end position="86"/>
    </location>
</feature>
<keyword evidence="2" id="KW-1133">Transmembrane helix</keyword>
<proteinExistence type="predicted"/>
<sequence>MASHETTARLPGAAESKAGLSTSETRVTRPRPSLEAGRSSTGGESSPSVAAGVPAAGADANSVRQDHYHHQQQQQQPRQQQPRQQQTEPSPAQTDDSASDSLQRGASARRTKKPKSSGGFLLHNPFSGKSRPAARGSIRSLFQTNGKTNGKASIHLHTPQSLREPSLLQSKSPSDRKIFPHETSASPEGTAGQTEGSNQGGGLSRAGSEEPMTTRKWPRSSDDIAGDVDSTQIVQMALNLRESRRMASRRHVSRATPPRLSPLPDSSPGSKLRQHLQQQRKSSLNSSPKSKRAPSPRISSSGRRDSSLQVAAGFESAHDAHYRYQFSSSTLARAAKAKEHLELMAQYRRLLDVLPPLKSGFGPHLTTSPPGSPVGNKPGKFGHAEYNLPLGRQYNPLQFIRNRKVRARERKIIDGEKQGFGDVESVRLWVDRVVERATSFATNPDDDEGDCIMPKYPYADDTGTGVAQASTDHLSKASSRVRRPRVDWFVEPSDIMADAYWLEQENHKELIEDRHWRKIFPPKTALSRTMSRETDVDFDAIPPFSMHDDDGAALDSQTPGIFKVDSGLSHNSAKDRAKQTLHNIRAFPHRHHGQNMASDFMWHKKDSTSDISGSESDRRRVPQTPPSAGQAADAGASFNNMSRILTEEQVSDMVAKDARMGDRIFSGARSDPEPGHLVSTASRKLSERNPLSLPPTRFHSRQGSTEDNTSDSDRKPTAIEELALGSPVRHHVPGRRSLDVSDGSRGDFVGYDYSLSTSPELRPTWESIEAVSNARVSSSWSRSGSPHRNPISKFKQIMREKGGNHHKFGGPQEDYHRGECALLEASSPEKSDLPEDHKSTGVEQVRRGMGNTLLRSDDAAGRRGIFKAGPRLETAFRGGVSRLGDMLWKREGAGGEQLADTETTDDSDNEKDRGRSRLSASLSRKLSKRRLDGQEQPEQQLLDIPPVSHHVPGGANHSSSANASQADLASGSASHGQQSGQVFDTLRQPQIHARSASTSALVENRQTRAMRSSDASDSVRQGGSGGGGATDDIRVADKGHHSPPHVSRPGGDVRSSRSRQWSIADIQGTPTEDTRLTRREIARMRALVLSTGIKAMEICRRAQEPQKPFCADAPSSTDAAWGLSFRWAESDKLCPEATQPMGGRQGNHMQVACSEMYVFAGRSLSAAIQNSGRRWQASADHFTYRTSPQLQNRIGDVRSRIADDLSEQSRQASDLADETNRDLALGQPLKVKAVVDTIEKMFRRRRRRLRWVRRALWLTVEWLLVGFMWYVWAMVMILRVFLGIGKGFVKSVRWLLWL</sequence>
<evidence type="ECO:0000256" key="2">
    <source>
        <dbReference type="SAM" id="Phobius"/>
    </source>
</evidence>
<keyword evidence="4" id="KW-1185">Reference proteome</keyword>
<feature type="region of interest" description="Disordered" evidence="1">
    <location>
        <begin position="992"/>
        <end position="1077"/>
    </location>
</feature>
<feature type="compositionally biased region" description="Low complexity" evidence="1">
    <location>
        <begin position="262"/>
        <end position="271"/>
    </location>
</feature>
<feature type="compositionally biased region" description="Polar residues" evidence="1">
    <location>
        <begin position="1007"/>
        <end position="1021"/>
    </location>
</feature>
<protein>
    <submittedName>
        <fullName evidence="3">Uncharacterized protein</fullName>
    </submittedName>
</protein>
<evidence type="ECO:0000313" key="4">
    <source>
        <dbReference type="Proteomes" id="UP000748025"/>
    </source>
</evidence>
<evidence type="ECO:0000256" key="1">
    <source>
        <dbReference type="SAM" id="MobiDB-lite"/>
    </source>
</evidence>
<dbReference type="InterPro" id="IPR038769">
    <property type="entry name" value="MTC4"/>
</dbReference>
<feature type="region of interest" description="Disordered" evidence="1">
    <location>
        <begin position="892"/>
        <end position="979"/>
    </location>
</feature>
<reference evidence="3" key="1">
    <citation type="journal article" date="2020" name="bioRxiv">
        <title>Whole genome comparisons of ergot fungi reveals the divergence and evolution of species within the genus Claviceps are the result of varying mechanisms driving genome evolution and host range expansion.</title>
        <authorList>
            <person name="Wyka S.A."/>
            <person name="Mondo S.J."/>
            <person name="Liu M."/>
            <person name="Dettman J."/>
            <person name="Nalam V."/>
            <person name="Broders K.D."/>
        </authorList>
    </citation>
    <scope>NUCLEOTIDE SEQUENCE</scope>
    <source>
        <strain evidence="3">CCC 602</strain>
    </source>
</reference>
<evidence type="ECO:0000313" key="3">
    <source>
        <dbReference type="EMBL" id="KAG5996702.1"/>
    </source>
</evidence>
<feature type="transmembrane region" description="Helical" evidence="2">
    <location>
        <begin position="1255"/>
        <end position="1282"/>
    </location>
</feature>
<feature type="compositionally biased region" description="Polar residues" evidence="1">
    <location>
        <begin position="183"/>
        <end position="197"/>
    </location>
</feature>
<feature type="region of interest" description="Disordered" evidence="1">
    <location>
        <begin position="605"/>
        <end position="639"/>
    </location>
</feature>
<feature type="region of interest" description="Disordered" evidence="1">
    <location>
        <begin position="664"/>
        <end position="716"/>
    </location>
</feature>
<dbReference type="EMBL" id="SRPW01002028">
    <property type="protein sequence ID" value="KAG5996702.1"/>
    <property type="molecule type" value="Genomic_DNA"/>
</dbReference>